<dbReference type="PANTHER" id="PTHR10196:SF67">
    <property type="entry name" value="SEDOHEPTULOKINASE"/>
    <property type="match status" value="1"/>
</dbReference>
<keyword evidence="3 5" id="KW-0418">Kinase</keyword>
<dbReference type="Proteomes" id="UP000285301">
    <property type="component" value="Unassembled WGS sequence"/>
</dbReference>
<dbReference type="GO" id="GO:0050277">
    <property type="term" value="F:sedoheptulokinase activity"/>
    <property type="evidence" value="ECO:0007669"/>
    <property type="project" value="TreeGrafter"/>
</dbReference>
<evidence type="ECO:0000256" key="3">
    <source>
        <dbReference type="ARBA" id="ARBA00022777"/>
    </source>
</evidence>
<feature type="domain" description="Carbohydrate kinase FGGY N-terminal" evidence="4">
    <location>
        <begin position="10"/>
        <end position="255"/>
    </location>
</feature>
<dbReference type="SUPFAM" id="SSF53067">
    <property type="entry name" value="Actin-like ATPase domain"/>
    <property type="match status" value="2"/>
</dbReference>
<accession>A0A443R966</accession>
<evidence type="ECO:0000313" key="5">
    <source>
        <dbReference type="EMBL" id="RWS11814.1"/>
    </source>
</evidence>
<evidence type="ECO:0000256" key="1">
    <source>
        <dbReference type="ARBA" id="ARBA00009156"/>
    </source>
</evidence>
<dbReference type="InterPro" id="IPR018484">
    <property type="entry name" value="FGGY_N"/>
</dbReference>
<dbReference type="CDD" id="cd07777">
    <property type="entry name" value="ASKHA_NBD_FGGY_SHK"/>
    <property type="match status" value="1"/>
</dbReference>
<keyword evidence="2" id="KW-0808">Transferase</keyword>
<gene>
    <name evidence="5" type="ORF">B4U79_02644</name>
</gene>
<organism evidence="5 6">
    <name type="scientific">Dinothrombium tinctorium</name>
    <dbReference type="NCBI Taxonomy" id="1965070"/>
    <lineage>
        <taxon>Eukaryota</taxon>
        <taxon>Metazoa</taxon>
        <taxon>Ecdysozoa</taxon>
        <taxon>Arthropoda</taxon>
        <taxon>Chelicerata</taxon>
        <taxon>Arachnida</taxon>
        <taxon>Acari</taxon>
        <taxon>Acariformes</taxon>
        <taxon>Trombidiformes</taxon>
        <taxon>Prostigmata</taxon>
        <taxon>Anystina</taxon>
        <taxon>Parasitengona</taxon>
        <taxon>Trombidioidea</taxon>
        <taxon>Trombidiidae</taxon>
        <taxon>Dinothrombium</taxon>
    </lineage>
</organism>
<dbReference type="InterPro" id="IPR043129">
    <property type="entry name" value="ATPase_NBD"/>
</dbReference>
<comment type="similarity">
    <text evidence="1">Belongs to the FGGY kinase family.</text>
</comment>
<evidence type="ECO:0000259" key="4">
    <source>
        <dbReference type="Pfam" id="PF00370"/>
    </source>
</evidence>
<dbReference type="EMBL" id="NCKU01001560">
    <property type="protein sequence ID" value="RWS11814.1"/>
    <property type="molecule type" value="Genomic_DNA"/>
</dbReference>
<dbReference type="AlphaFoldDB" id="A0A443R966"/>
<dbReference type="GO" id="GO:0006071">
    <property type="term" value="P:glycerol metabolic process"/>
    <property type="evidence" value="ECO:0007669"/>
    <property type="project" value="TreeGrafter"/>
</dbReference>
<dbReference type="GO" id="GO:0005829">
    <property type="term" value="C:cytosol"/>
    <property type="evidence" value="ECO:0007669"/>
    <property type="project" value="TreeGrafter"/>
</dbReference>
<dbReference type="Gene3D" id="3.30.420.40">
    <property type="match status" value="2"/>
</dbReference>
<keyword evidence="6" id="KW-1185">Reference proteome</keyword>
<dbReference type="Pfam" id="PF00370">
    <property type="entry name" value="FGGY_N"/>
    <property type="match status" value="1"/>
</dbReference>
<name>A0A443R966_9ACAR</name>
<dbReference type="STRING" id="1965070.A0A443R966"/>
<proteinExistence type="inferred from homology"/>
<sequence>MNKNNKQPAYVLGIDIGTTSVKICILNCETETIVNSHCISYSFVDTKEIKTKNHDEQNVAIILIAMEACLNHFSSEQLANVKTIGICGQMHGCVLWQHNAWRYSNGSYSIDSNRVSNLYTWQDQRCDEQFLKSLPKSSMKLSTGYGCATMLWLLKHEPVFLSQFTHSGTIMDFVVAMICDLNKPVMSTQNAASFGFYELTEEKWDASSLTAVHFPIDLLPKIVKAGSVAAPLAKKWTNIDANDVNVFAAFGDIQCMVFAVLRQQSHALVLNAGTSMQLCMQMPNGRIPKSGNKDGDADEAMIKSCVDFFPYFERNFLAVAASLNGGNVLQIYVNNVRRLIQLIVGENVSTDQIWNRLIAAAAADNSTMPMQVTVNPCAFGERFNPKLKAQISNISPDVSFVDIFAAVCYGLINNIFEMMSFDLINGCEINTLYATGSAFRRNALLKRALHEYLRTEFNERIKVNYVEEIDANFGAALAALHYTSTIS</sequence>
<dbReference type="PANTHER" id="PTHR10196">
    <property type="entry name" value="SUGAR KINASE"/>
    <property type="match status" value="1"/>
</dbReference>
<protein>
    <submittedName>
        <fullName evidence="5">Sedoheptulokinase-like protein</fullName>
    </submittedName>
</protein>
<dbReference type="OrthoDB" id="10264182at2759"/>
<evidence type="ECO:0000313" key="6">
    <source>
        <dbReference type="Proteomes" id="UP000285301"/>
    </source>
</evidence>
<evidence type="ECO:0000256" key="2">
    <source>
        <dbReference type="ARBA" id="ARBA00022679"/>
    </source>
</evidence>
<comment type="caution">
    <text evidence="5">The sequence shown here is derived from an EMBL/GenBank/DDBJ whole genome shotgun (WGS) entry which is preliminary data.</text>
</comment>
<reference evidence="5 6" key="1">
    <citation type="journal article" date="2018" name="Gigascience">
        <title>Genomes of trombidid mites reveal novel predicted allergens and laterally-transferred genes associated with secondary metabolism.</title>
        <authorList>
            <person name="Dong X."/>
            <person name="Chaisiri K."/>
            <person name="Xia D."/>
            <person name="Armstrong S.D."/>
            <person name="Fang Y."/>
            <person name="Donnelly M.J."/>
            <person name="Kadowaki T."/>
            <person name="McGarry J.W."/>
            <person name="Darby A.C."/>
            <person name="Makepeace B.L."/>
        </authorList>
    </citation>
    <scope>NUCLEOTIDE SEQUENCE [LARGE SCALE GENOMIC DNA]</scope>
    <source>
        <strain evidence="5">UoL-WK</strain>
    </source>
</reference>